<proteinExistence type="inferred from homology"/>
<comment type="catalytic activity">
    <reaction evidence="1">
        <text>a 4-O-methyl-thymidine in DNA + L-cysteinyl-[protein] = a thymidine in DNA + S-methyl-L-cysteinyl-[protein]</text>
        <dbReference type="Rhea" id="RHEA:53428"/>
        <dbReference type="Rhea" id="RHEA-COMP:10131"/>
        <dbReference type="Rhea" id="RHEA-COMP:10132"/>
        <dbReference type="Rhea" id="RHEA-COMP:13555"/>
        <dbReference type="Rhea" id="RHEA-COMP:13556"/>
        <dbReference type="ChEBI" id="CHEBI:29950"/>
        <dbReference type="ChEBI" id="CHEBI:82612"/>
        <dbReference type="ChEBI" id="CHEBI:137386"/>
        <dbReference type="ChEBI" id="CHEBI:137387"/>
        <dbReference type="EC" id="2.1.1.63"/>
    </reaction>
</comment>
<evidence type="ECO:0000256" key="4">
    <source>
        <dbReference type="ARBA" id="ARBA00022603"/>
    </source>
</evidence>
<dbReference type="Pfam" id="PF01035">
    <property type="entry name" value="DNA_binding_1"/>
    <property type="match status" value="1"/>
</dbReference>
<dbReference type="PANTHER" id="PTHR10815">
    <property type="entry name" value="METHYLATED-DNA--PROTEIN-CYSTEINE METHYLTRANSFERASE"/>
    <property type="match status" value="1"/>
</dbReference>
<dbReference type="InterPro" id="IPR001497">
    <property type="entry name" value="MethylDNA_cys_MeTrfase_AS"/>
</dbReference>
<dbReference type="CDD" id="cd06445">
    <property type="entry name" value="ATase"/>
    <property type="match status" value="1"/>
</dbReference>
<dbReference type="InterPro" id="IPR036631">
    <property type="entry name" value="MGMT_N_sf"/>
</dbReference>
<dbReference type="InterPro" id="IPR036217">
    <property type="entry name" value="MethylDNA_cys_MeTrfase_DNAb"/>
</dbReference>
<keyword evidence="4 10" id="KW-0489">Methyltransferase</keyword>
<evidence type="ECO:0000256" key="5">
    <source>
        <dbReference type="ARBA" id="ARBA00022679"/>
    </source>
</evidence>
<sequence>MPEGLVLFGTAFGRCGLAWSAAGVTALAWPEREERVVAARLRALRPGAVAASPPPRIRAVTEAVAALLGEGTAELAGAPLDLDGVPAFHRRVYEVALTIPPGRTLAYGEIATRLGSPGAARAVGQALGRNPFPIIVPCHRILTADGRIGGFSAPGGTLSKHRLLDIERSRSGAAPALFEL</sequence>
<dbReference type="InterPro" id="IPR036388">
    <property type="entry name" value="WH-like_DNA-bd_sf"/>
</dbReference>
<reference evidence="10 11" key="1">
    <citation type="submission" date="2017-07" db="EMBL/GenBank/DDBJ databases">
        <title>Amycolatopsis antarcticus sp. nov., isolated from the surface of an Antarcticus brown macroalga.</title>
        <authorList>
            <person name="Wang J."/>
            <person name="Leiva S."/>
            <person name="Huang J."/>
            <person name="Huang Y."/>
        </authorList>
    </citation>
    <scope>NUCLEOTIDE SEQUENCE [LARGE SCALE GENOMIC DNA]</scope>
    <source>
        <strain evidence="10 11">AU-G6</strain>
    </source>
</reference>
<keyword evidence="5 10" id="KW-0808">Transferase</keyword>
<comment type="catalytic activity">
    <reaction evidence="8">
        <text>a 6-O-methyl-2'-deoxyguanosine in DNA + L-cysteinyl-[protein] = S-methyl-L-cysteinyl-[protein] + a 2'-deoxyguanosine in DNA</text>
        <dbReference type="Rhea" id="RHEA:24000"/>
        <dbReference type="Rhea" id="RHEA-COMP:10131"/>
        <dbReference type="Rhea" id="RHEA-COMP:10132"/>
        <dbReference type="Rhea" id="RHEA-COMP:11367"/>
        <dbReference type="Rhea" id="RHEA-COMP:11368"/>
        <dbReference type="ChEBI" id="CHEBI:29950"/>
        <dbReference type="ChEBI" id="CHEBI:82612"/>
        <dbReference type="ChEBI" id="CHEBI:85445"/>
        <dbReference type="ChEBI" id="CHEBI:85448"/>
        <dbReference type="EC" id="2.1.1.63"/>
    </reaction>
</comment>
<dbReference type="Gene3D" id="1.10.10.10">
    <property type="entry name" value="Winged helix-like DNA-binding domain superfamily/Winged helix DNA-binding domain"/>
    <property type="match status" value="1"/>
</dbReference>
<accession>A0A263DCV6</accession>
<dbReference type="GO" id="GO:0032259">
    <property type="term" value="P:methylation"/>
    <property type="evidence" value="ECO:0007669"/>
    <property type="project" value="UniProtKB-KW"/>
</dbReference>
<dbReference type="OrthoDB" id="9802228at2"/>
<dbReference type="SUPFAM" id="SSF53155">
    <property type="entry name" value="Methylated DNA-protein cysteine methyltransferase domain"/>
    <property type="match status" value="1"/>
</dbReference>
<protein>
    <recommendedName>
        <fullName evidence="3">methylated-DNA--[protein]-cysteine S-methyltransferase</fullName>
        <ecNumber evidence="3">2.1.1.63</ecNumber>
    </recommendedName>
</protein>
<dbReference type="PANTHER" id="PTHR10815:SF5">
    <property type="entry name" value="METHYLATED-DNA--PROTEIN-CYSTEINE METHYLTRANSFERASE"/>
    <property type="match status" value="1"/>
</dbReference>
<evidence type="ECO:0000313" key="10">
    <source>
        <dbReference type="EMBL" id="OZM75347.1"/>
    </source>
</evidence>
<dbReference type="FunFam" id="1.10.10.10:FF:000214">
    <property type="entry name" value="Methylated-DNA--protein-cysteine methyltransferase"/>
    <property type="match status" value="1"/>
</dbReference>
<evidence type="ECO:0000256" key="7">
    <source>
        <dbReference type="ARBA" id="ARBA00023204"/>
    </source>
</evidence>
<evidence type="ECO:0000259" key="9">
    <source>
        <dbReference type="Pfam" id="PF01035"/>
    </source>
</evidence>
<evidence type="ECO:0000313" key="11">
    <source>
        <dbReference type="Proteomes" id="UP000242444"/>
    </source>
</evidence>
<evidence type="ECO:0000256" key="6">
    <source>
        <dbReference type="ARBA" id="ARBA00022763"/>
    </source>
</evidence>
<dbReference type="Proteomes" id="UP000242444">
    <property type="component" value="Unassembled WGS sequence"/>
</dbReference>
<gene>
    <name evidence="10" type="ORF">CFN78_03430</name>
</gene>
<evidence type="ECO:0000256" key="8">
    <source>
        <dbReference type="ARBA" id="ARBA00049348"/>
    </source>
</evidence>
<keyword evidence="7" id="KW-0234">DNA repair</keyword>
<dbReference type="EMBL" id="NKYE01000001">
    <property type="protein sequence ID" value="OZM75347.1"/>
    <property type="molecule type" value="Genomic_DNA"/>
</dbReference>
<dbReference type="PROSITE" id="PS00374">
    <property type="entry name" value="MGMT"/>
    <property type="match status" value="1"/>
</dbReference>
<evidence type="ECO:0000256" key="1">
    <source>
        <dbReference type="ARBA" id="ARBA00001286"/>
    </source>
</evidence>
<dbReference type="NCBIfam" id="TIGR00589">
    <property type="entry name" value="ogt"/>
    <property type="match status" value="1"/>
</dbReference>
<dbReference type="InterPro" id="IPR014048">
    <property type="entry name" value="MethylDNA_cys_MeTrfase_DNA-bd"/>
</dbReference>
<dbReference type="EC" id="2.1.1.63" evidence="3"/>
<keyword evidence="11" id="KW-1185">Reference proteome</keyword>
<feature type="domain" description="Methylated-DNA-[protein]-cysteine S-methyltransferase DNA binding" evidence="9">
    <location>
        <begin position="87"/>
        <end position="168"/>
    </location>
</feature>
<dbReference type="GO" id="GO:0006281">
    <property type="term" value="P:DNA repair"/>
    <property type="evidence" value="ECO:0007669"/>
    <property type="project" value="UniProtKB-KW"/>
</dbReference>
<dbReference type="GO" id="GO:0003908">
    <property type="term" value="F:methylated-DNA-[protein]-cysteine S-methyltransferase activity"/>
    <property type="evidence" value="ECO:0007669"/>
    <property type="project" value="UniProtKB-EC"/>
</dbReference>
<organism evidence="10 11">
    <name type="scientific">Amycolatopsis antarctica</name>
    <dbReference type="NCBI Taxonomy" id="1854586"/>
    <lineage>
        <taxon>Bacteria</taxon>
        <taxon>Bacillati</taxon>
        <taxon>Actinomycetota</taxon>
        <taxon>Actinomycetes</taxon>
        <taxon>Pseudonocardiales</taxon>
        <taxon>Pseudonocardiaceae</taxon>
        <taxon>Amycolatopsis</taxon>
    </lineage>
</organism>
<comment type="similarity">
    <text evidence="2">Belongs to the MGMT family.</text>
</comment>
<dbReference type="SUPFAM" id="SSF46767">
    <property type="entry name" value="Methylated DNA-protein cysteine methyltransferase, C-terminal domain"/>
    <property type="match status" value="1"/>
</dbReference>
<name>A0A263DCV6_9PSEU</name>
<dbReference type="RefSeq" id="WP_094861125.1">
    <property type="nucleotide sequence ID" value="NZ_NKYE01000001.1"/>
</dbReference>
<evidence type="ECO:0000256" key="2">
    <source>
        <dbReference type="ARBA" id="ARBA00008711"/>
    </source>
</evidence>
<keyword evidence="6" id="KW-0227">DNA damage</keyword>
<comment type="caution">
    <text evidence="10">The sequence shown here is derived from an EMBL/GenBank/DDBJ whole genome shotgun (WGS) entry which is preliminary data.</text>
</comment>
<dbReference type="AlphaFoldDB" id="A0A263DCV6"/>
<evidence type="ECO:0000256" key="3">
    <source>
        <dbReference type="ARBA" id="ARBA00011918"/>
    </source>
</evidence>
<dbReference type="InParanoid" id="A0A263DCV6"/>